<name>A0A5C5BR32_EGGLN</name>
<evidence type="ECO:0000313" key="2">
    <source>
        <dbReference type="Proteomes" id="UP000312594"/>
    </source>
</evidence>
<gene>
    <name evidence="1" type="ORF">FIC87_12540</name>
</gene>
<sequence length="90" mass="9769">MSDYLFGIDQHGLDCDPAAFDGICECDFDKAAWVEVDDNMFVRERTCRDDGAGVFRCDACGAFAERGAVTDCCAAIPIRYCPNCGAKVVV</sequence>
<organism evidence="1 2">
    <name type="scientific">Eggerthella lenta</name>
    <name type="common">Eubacterium lentum</name>
    <dbReference type="NCBI Taxonomy" id="84112"/>
    <lineage>
        <taxon>Bacteria</taxon>
        <taxon>Bacillati</taxon>
        <taxon>Actinomycetota</taxon>
        <taxon>Coriobacteriia</taxon>
        <taxon>Eggerthellales</taxon>
        <taxon>Eggerthellaceae</taxon>
        <taxon>Eggerthella</taxon>
    </lineage>
</organism>
<dbReference type="AlphaFoldDB" id="A0A5C5BR32"/>
<proteinExistence type="predicted"/>
<protein>
    <submittedName>
        <fullName evidence="1">Uncharacterized protein</fullName>
    </submittedName>
</protein>
<accession>A0A5C5BR32</accession>
<dbReference type="EMBL" id="VEVP01000036">
    <property type="protein sequence ID" value="TNU89021.1"/>
    <property type="molecule type" value="Genomic_DNA"/>
</dbReference>
<dbReference type="RefSeq" id="WP_139912962.1">
    <property type="nucleotide sequence ID" value="NZ_VEVP01000036.1"/>
</dbReference>
<evidence type="ECO:0000313" key="1">
    <source>
        <dbReference type="EMBL" id="TNU89021.1"/>
    </source>
</evidence>
<comment type="caution">
    <text evidence="1">The sequence shown here is derived from an EMBL/GenBank/DDBJ whole genome shotgun (WGS) entry which is preliminary data.</text>
</comment>
<reference evidence="1 2" key="1">
    <citation type="journal article" date="2005" name="Appl. Environ. Microbiol.">
        <title>Intestinal bacterial communities that produce active estrogen-like compounds enterodiol and enterolactone in humans.</title>
        <authorList>
            <person name="Clavel T."/>
            <person name="Henderson G."/>
            <person name="Alpert C.A."/>
            <person name="Philippe C."/>
            <person name="Rigottier-Gois L."/>
            <person name="Dore J."/>
            <person name="Blaut M."/>
        </authorList>
    </citation>
    <scope>NUCLEOTIDE SEQUENCE [LARGE SCALE GENOMIC DNA]</scope>
    <source>
        <strain evidence="1 2">SECO-MT75m2</strain>
    </source>
</reference>
<dbReference type="Proteomes" id="UP000312594">
    <property type="component" value="Unassembled WGS sequence"/>
</dbReference>